<evidence type="ECO:0008006" key="4">
    <source>
        <dbReference type="Google" id="ProtNLM"/>
    </source>
</evidence>
<dbReference type="PROSITE" id="PS51257">
    <property type="entry name" value="PROKAR_LIPOPROTEIN"/>
    <property type="match status" value="1"/>
</dbReference>
<keyword evidence="1" id="KW-0732">Signal</keyword>
<evidence type="ECO:0000256" key="1">
    <source>
        <dbReference type="SAM" id="SignalP"/>
    </source>
</evidence>
<dbReference type="EMBL" id="JAELYA010000006">
    <property type="protein sequence ID" value="MBO3276887.1"/>
    <property type="molecule type" value="Genomic_DNA"/>
</dbReference>
<comment type="caution">
    <text evidence="2">The sequence shown here is derived from an EMBL/GenBank/DDBJ whole genome shotgun (WGS) entry which is preliminary data.</text>
</comment>
<keyword evidence="3" id="KW-1185">Reference proteome</keyword>
<sequence length="296" mass="31529">MKGRFAGVLALALLLSACGSREALRPSMAVDLQSIVVGQTLALRIEPGERRLLRSEVANDGAGIIQHGTATAQNLHSSVSGVGNSGAGGGSALGVAIGMALVAGMTQTSVQDARQTEADQRVAPLQSALDARPRHDWFGEHFAAALTKAGKQVSDAAVLTLVVAPQGVLSRDSRSLKLVSEIELMQGRQSIYRGRIETQGDALACSACLDQWAADDASAYLQALDANVRETVRVLLLDWQTGHFAGQLGDERTLRYQIGDSRYVERGRLWQGSRDSGALFLTLRDWIKSVPTGIEP</sequence>
<reference evidence="2 3" key="1">
    <citation type="submission" date="2020-12" db="EMBL/GenBank/DDBJ databases">
        <title>Pseudomonas schmalbachii sp. nov. isolated from millipede gut.</title>
        <authorList>
            <person name="Shelomi M."/>
        </authorList>
    </citation>
    <scope>NUCLEOTIDE SEQUENCE [LARGE SCALE GENOMIC DNA]</scope>
    <source>
        <strain evidence="2 3">Milli4</strain>
    </source>
</reference>
<name>A0ABS3TT81_9PSED</name>
<proteinExistence type="predicted"/>
<evidence type="ECO:0000313" key="2">
    <source>
        <dbReference type="EMBL" id="MBO3276887.1"/>
    </source>
</evidence>
<dbReference type="Proteomes" id="UP000669060">
    <property type="component" value="Unassembled WGS sequence"/>
</dbReference>
<evidence type="ECO:0000313" key="3">
    <source>
        <dbReference type="Proteomes" id="UP000669060"/>
    </source>
</evidence>
<feature type="chain" id="PRO_5046621323" description="Lipoprotein" evidence="1">
    <location>
        <begin position="24"/>
        <end position="296"/>
    </location>
</feature>
<organism evidence="2 3">
    <name type="scientific">Pseudomonas schmalbachii</name>
    <dbReference type="NCBI Taxonomy" id="2816993"/>
    <lineage>
        <taxon>Bacteria</taxon>
        <taxon>Pseudomonadati</taxon>
        <taxon>Pseudomonadota</taxon>
        <taxon>Gammaproteobacteria</taxon>
        <taxon>Pseudomonadales</taxon>
        <taxon>Pseudomonadaceae</taxon>
        <taxon>Pseudomonas</taxon>
    </lineage>
</organism>
<feature type="signal peptide" evidence="1">
    <location>
        <begin position="1"/>
        <end position="23"/>
    </location>
</feature>
<protein>
    <recommendedName>
        <fullName evidence="4">Lipoprotein</fullName>
    </recommendedName>
</protein>
<gene>
    <name evidence="2" type="ORF">JFY56_16810</name>
</gene>
<dbReference type="RefSeq" id="WP_208315086.1">
    <property type="nucleotide sequence ID" value="NZ_JAELYA010000006.1"/>
</dbReference>
<accession>A0ABS3TT81</accession>